<dbReference type="InterPro" id="IPR050630">
    <property type="entry name" value="WD_repeat_EMAP"/>
</dbReference>
<evidence type="ECO:0000256" key="1">
    <source>
        <dbReference type="ARBA" id="ARBA00004230"/>
    </source>
</evidence>
<evidence type="ECO:0000256" key="2">
    <source>
        <dbReference type="ARBA" id="ARBA00004496"/>
    </source>
</evidence>
<evidence type="ECO:0000256" key="7">
    <source>
        <dbReference type="ARBA" id="ARBA00023069"/>
    </source>
</evidence>
<feature type="repeat" description="WD" evidence="11">
    <location>
        <begin position="404"/>
        <end position="436"/>
    </location>
</feature>
<evidence type="ECO:0000256" key="11">
    <source>
        <dbReference type="PROSITE-ProRule" id="PRU00221"/>
    </source>
</evidence>
<keyword evidence="7" id="KW-0969">Cilium</keyword>
<evidence type="ECO:0000256" key="4">
    <source>
        <dbReference type="ARBA" id="ARBA00022574"/>
    </source>
</evidence>
<evidence type="ECO:0000256" key="3">
    <source>
        <dbReference type="ARBA" id="ARBA00022490"/>
    </source>
</evidence>
<organism evidence="12 13">
    <name type="scientific">Polarella glacialis</name>
    <name type="common">Dinoflagellate</name>
    <dbReference type="NCBI Taxonomy" id="89957"/>
    <lineage>
        <taxon>Eukaryota</taxon>
        <taxon>Sar</taxon>
        <taxon>Alveolata</taxon>
        <taxon>Dinophyceae</taxon>
        <taxon>Suessiales</taxon>
        <taxon>Suessiaceae</taxon>
        <taxon>Polarella</taxon>
    </lineage>
</organism>
<proteinExistence type="inferred from homology"/>
<dbReference type="Proteomes" id="UP000654075">
    <property type="component" value="Unassembled WGS sequence"/>
</dbReference>
<dbReference type="SUPFAM" id="SSF50978">
    <property type="entry name" value="WD40 repeat-like"/>
    <property type="match status" value="1"/>
</dbReference>
<dbReference type="GO" id="GO:0005930">
    <property type="term" value="C:axoneme"/>
    <property type="evidence" value="ECO:0007669"/>
    <property type="project" value="UniProtKB-ARBA"/>
</dbReference>
<dbReference type="EMBL" id="CAJNNV010002007">
    <property type="protein sequence ID" value="CAE8586307.1"/>
    <property type="molecule type" value="Genomic_DNA"/>
</dbReference>
<evidence type="ECO:0000256" key="5">
    <source>
        <dbReference type="ARBA" id="ARBA00022737"/>
    </source>
</evidence>
<evidence type="ECO:0000313" key="13">
    <source>
        <dbReference type="Proteomes" id="UP000654075"/>
    </source>
</evidence>
<evidence type="ECO:0000256" key="10">
    <source>
        <dbReference type="ARBA" id="ARBA00029552"/>
    </source>
</evidence>
<keyword evidence="5" id="KW-0677">Repeat</keyword>
<dbReference type="PANTHER" id="PTHR13720">
    <property type="entry name" value="WD-40 REPEAT PROTEIN"/>
    <property type="match status" value="1"/>
</dbReference>
<dbReference type="FunFam" id="2.130.10.10:FF:000207">
    <property type="entry name" value="Cilia- and flagella-associated protein 52"/>
    <property type="match status" value="1"/>
</dbReference>
<keyword evidence="3" id="KW-0963">Cytoplasm</keyword>
<feature type="repeat" description="WD" evidence="11">
    <location>
        <begin position="371"/>
        <end position="402"/>
    </location>
</feature>
<evidence type="ECO:0000256" key="8">
    <source>
        <dbReference type="ARBA" id="ARBA00023273"/>
    </source>
</evidence>
<dbReference type="PROSITE" id="PS00678">
    <property type="entry name" value="WD_REPEATS_1"/>
    <property type="match status" value="1"/>
</dbReference>
<feature type="repeat" description="WD" evidence="11">
    <location>
        <begin position="446"/>
        <end position="479"/>
    </location>
</feature>
<dbReference type="OrthoDB" id="6252103at2759"/>
<dbReference type="PROSITE" id="PS50082">
    <property type="entry name" value="WD_REPEATS_2"/>
    <property type="match status" value="5"/>
</dbReference>
<dbReference type="InterPro" id="IPR001680">
    <property type="entry name" value="WD40_rpt"/>
</dbReference>
<keyword evidence="13" id="KW-1185">Reference proteome</keyword>
<evidence type="ECO:0000256" key="9">
    <source>
        <dbReference type="ARBA" id="ARBA00029456"/>
    </source>
</evidence>
<dbReference type="Gene3D" id="2.130.10.10">
    <property type="entry name" value="YVTN repeat-like/Quinoprotein amine dehydrogenase"/>
    <property type="match status" value="4"/>
</dbReference>
<gene>
    <name evidence="12" type="ORF">PGLA1383_LOCUS5182</name>
</gene>
<keyword evidence="4 11" id="KW-0853">WD repeat</keyword>
<comment type="similarity">
    <text evidence="9">Belongs to the CFAP52 family.</text>
</comment>
<feature type="repeat" description="WD" evidence="11">
    <location>
        <begin position="276"/>
        <end position="317"/>
    </location>
</feature>
<dbReference type="PANTHER" id="PTHR13720:SF14">
    <property type="entry name" value="CILIA- AND FLAGELLA-ASSOCIATED PROTEIN 52"/>
    <property type="match status" value="1"/>
</dbReference>
<keyword evidence="8" id="KW-0966">Cell projection</keyword>
<dbReference type="GO" id="GO:0031514">
    <property type="term" value="C:motile cilium"/>
    <property type="evidence" value="ECO:0007669"/>
    <property type="project" value="UniProtKB-SubCell"/>
</dbReference>
<evidence type="ECO:0000256" key="6">
    <source>
        <dbReference type="ARBA" id="ARBA00022846"/>
    </source>
</evidence>
<dbReference type="PROSITE" id="PS50294">
    <property type="entry name" value="WD_REPEATS_REGION"/>
    <property type="match status" value="3"/>
</dbReference>
<comment type="caution">
    <text evidence="12">The sequence shown here is derived from an EMBL/GenBank/DDBJ whole genome shotgun (WGS) entry which is preliminary data.</text>
</comment>
<evidence type="ECO:0000313" key="12">
    <source>
        <dbReference type="EMBL" id="CAE8586307.1"/>
    </source>
</evidence>
<dbReference type="OMA" id="RIMVYNF"/>
<dbReference type="InterPro" id="IPR019775">
    <property type="entry name" value="WD40_repeat_CS"/>
</dbReference>
<accession>A0A813DLD7</accession>
<dbReference type="InterPro" id="IPR036322">
    <property type="entry name" value="WD40_repeat_dom_sf"/>
</dbReference>
<sequence>IWEVERGQAICGTPAATDTAHCVRFFNNTEFSLVTGGNYHIVVWSFDLANKKLRATQANLGQSKRITTNIVVDDNDAFAYCGTTTGDLLQVELTRALFKQACPKGAASGKNFSRGVTSSIQLPCGDILLGTGDGTVARVCHQSMRLKNQCQVLGSVTSLALTADGTHFFCGTALSNIYWIDVDSLTAELRNTCHHERINQVAFPAGYSEVFATCSISDIRVWNATTRQELLRIQVPNMECYCLEFMQDGRSIISGWSDGKIRAFLPQSGKLLYAINDAHKNGVTALALASDCGRIVSGGMEGEVRVWRIGQQTQTMDASLKEHRGRVWCIRMTGDSGKAVSASADGSCIVWDLANKTRTLCLFESTMFKNIVYHPDESQLLTTGSDRKVAYWDTFDGQAIRVLEGSDEGELTTLSMSKSGSHYVTGGEERLVKLWDYDRGVCDYLGVGHSGSITCAAIAPDQTFIVTTGTEGAILIWTMPKDVVEKCHEA</sequence>
<dbReference type="InterPro" id="IPR015943">
    <property type="entry name" value="WD40/YVTN_repeat-like_dom_sf"/>
</dbReference>
<dbReference type="SMART" id="SM00320">
    <property type="entry name" value="WD40"/>
    <property type="match status" value="9"/>
</dbReference>
<dbReference type="SUPFAM" id="SSF50960">
    <property type="entry name" value="TolB, C-terminal domain"/>
    <property type="match status" value="1"/>
</dbReference>
<reference evidence="12" key="1">
    <citation type="submission" date="2021-02" db="EMBL/GenBank/DDBJ databases">
        <authorList>
            <person name="Dougan E. K."/>
            <person name="Rhodes N."/>
            <person name="Thang M."/>
            <person name="Chan C."/>
        </authorList>
    </citation>
    <scope>NUCLEOTIDE SEQUENCE</scope>
</reference>
<feature type="repeat" description="WD" evidence="11">
    <location>
        <begin position="320"/>
        <end position="361"/>
    </location>
</feature>
<keyword evidence="6" id="KW-0282">Flagellum</keyword>
<protein>
    <recommendedName>
        <fullName evidence="10">Cilia- and flagella-associated protein 52</fullName>
    </recommendedName>
</protein>
<comment type="subcellular location">
    <subcellularLocation>
        <location evidence="1">Cell projection</location>
        <location evidence="1">Cilium</location>
        <location evidence="1">Flagellum</location>
    </subcellularLocation>
    <subcellularLocation>
        <location evidence="2">Cytoplasm</location>
    </subcellularLocation>
</comment>
<feature type="non-terminal residue" evidence="12">
    <location>
        <position position="1"/>
    </location>
</feature>
<name>A0A813DLD7_POLGL</name>
<dbReference type="Pfam" id="PF00400">
    <property type="entry name" value="WD40"/>
    <property type="match status" value="4"/>
</dbReference>
<dbReference type="FunFam" id="2.130.10.10:FF:001320">
    <property type="entry name" value="Predicted protein"/>
    <property type="match status" value="1"/>
</dbReference>
<dbReference type="AlphaFoldDB" id="A0A813DLD7"/>